<protein>
    <recommendedName>
        <fullName evidence="7">Ketol-acid reductoisomerase</fullName>
        <ecNumber evidence="7">1.1.1.86</ecNumber>
    </recommendedName>
</protein>
<comment type="caution">
    <text evidence="8">Lacks conserved residue(s) required for the propagation of feature annotation.</text>
</comment>
<evidence type="ECO:0000313" key="12">
    <source>
        <dbReference type="Proteomes" id="UP000649604"/>
    </source>
</evidence>
<dbReference type="Gene3D" id="3.40.50.720">
    <property type="entry name" value="NAD(P)-binding Rossmann-like Domain"/>
    <property type="match status" value="1"/>
</dbReference>
<evidence type="ECO:0000259" key="10">
    <source>
        <dbReference type="PROSITE" id="PS51851"/>
    </source>
</evidence>
<proteinExistence type="inferred from homology"/>
<dbReference type="Pfam" id="PF07991">
    <property type="entry name" value="KARI_N"/>
    <property type="match status" value="1"/>
</dbReference>
<dbReference type="GO" id="GO:0046872">
    <property type="term" value="F:metal ion binding"/>
    <property type="evidence" value="ECO:0007669"/>
    <property type="project" value="UniProtKB-UniRule"/>
</dbReference>
<evidence type="ECO:0000256" key="1">
    <source>
        <dbReference type="ARBA" id="ARBA00004864"/>
    </source>
</evidence>
<comment type="caution">
    <text evidence="11">The sequence shown here is derived from an EMBL/GenBank/DDBJ whole genome shotgun (WGS) entry which is preliminary data.</text>
</comment>
<sequence>MELEIGKVYRDNDVTLDIIQSKKIAIIGYGSQGNAQANCLRDSGLDVIIGAGPKEFFPDWEKAEEDGFPVMPVAEAAKQADIVHILLQDPAQPAEYYKSIHTNLREGQTLSFSHGFAILYGTIQPPKFVDVVLFVPNGPGPVVRQKYLSGSGIYGAVAIDQDYTGNAAETILAFARGVGSTRVGTVALTFQQETEGDNFEEQILYGGTIHLMRACYQEMVKRGYPPFFAYAKAVRSIRSVIDDMDEVGIEEYLTRRASRTCEFSVRFSGPRVIDYEEIAKIFEETEKGIFARNWLLEYDHGMPILHRMRRTWAESDMEKTGEEFRKQFELS</sequence>
<evidence type="ECO:0000256" key="8">
    <source>
        <dbReference type="PROSITE-ProRule" id="PRU01198"/>
    </source>
</evidence>
<evidence type="ECO:0000259" key="9">
    <source>
        <dbReference type="PROSITE" id="PS51850"/>
    </source>
</evidence>
<dbReference type="InterPro" id="IPR013023">
    <property type="entry name" value="KARI"/>
</dbReference>
<dbReference type="InterPro" id="IPR013116">
    <property type="entry name" value="KARI_N"/>
</dbReference>
<evidence type="ECO:0000256" key="3">
    <source>
        <dbReference type="ARBA" id="ARBA00010318"/>
    </source>
</evidence>
<gene>
    <name evidence="11" type="primary">ilvC</name>
    <name evidence="11" type="ORF">GF339_22500</name>
</gene>
<evidence type="ECO:0000256" key="2">
    <source>
        <dbReference type="ARBA" id="ARBA00004885"/>
    </source>
</evidence>
<keyword evidence="8" id="KW-0460">Magnesium</keyword>
<dbReference type="Proteomes" id="UP000649604">
    <property type="component" value="Unassembled WGS sequence"/>
</dbReference>
<dbReference type="SUPFAM" id="SSF48179">
    <property type="entry name" value="6-phosphogluconate dehydrogenase C-terminal domain-like"/>
    <property type="match status" value="1"/>
</dbReference>
<dbReference type="AlphaFoldDB" id="A0A9D5Q7Y6"/>
<dbReference type="GO" id="GO:0004455">
    <property type="term" value="F:ketol-acid reductoisomerase activity"/>
    <property type="evidence" value="ECO:0007669"/>
    <property type="project" value="UniProtKB-UniRule"/>
</dbReference>
<dbReference type="Pfam" id="PF01450">
    <property type="entry name" value="KARI_C"/>
    <property type="match status" value="1"/>
</dbReference>
<dbReference type="NCBIfam" id="TIGR00465">
    <property type="entry name" value="ilvC"/>
    <property type="match status" value="1"/>
</dbReference>
<dbReference type="InterPro" id="IPR036291">
    <property type="entry name" value="NAD(P)-bd_dom_sf"/>
</dbReference>
<feature type="domain" description="KARI N-terminal Rossmann" evidence="9">
    <location>
        <begin position="3"/>
        <end position="188"/>
    </location>
</feature>
<dbReference type="PROSITE" id="PS51851">
    <property type="entry name" value="KARI_C"/>
    <property type="match status" value="1"/>
</dbReference>
<dbReference type="PROSITE" id="PS51850">
    <property type="entry name" value="KARI_N"/>
    <property type="match status" value="1"/>
</dbReference>
<dbReference type="GO" id="GO:0009097">
    <property type="term" value="P:isoleucine biosynthetic process"/>
    <property type="evidence" value="ECO:0007669"/>
    <property type="project" value="UniProtKB-UniRule"/>
</dbReference>
<feature type="binding site" evidence="8">
    <location>
        <position position="197"/>
    </location>
    <ligand>
        <name>Mg(2+)</name>
        <dbReference type="ChEBI" id="CHEBI:18420"/>
        <label>1</label>
    </ligand>
</feature>
<evidence type="ECO:0000256" key="5">
    <source>
        <dbReference type="ARBA" id="ARBA00023002"/>
    </source>
</evidence>
<dbReference type="PANTHER" id="PTHR21371">
    <property type="entry name" value="KETOL-ACID REDUCTOISOMERASE, MITOCHONDRIAL"/>
    <property type="match status" value="1"/>
</dbReference>
<keyword evidence="8" id="KW-0479">Metal-binding</keyword>
<dbReference type="InterPro" id="IPR008927">
    <property type="entry name" value="6-PGluconate_DH-like_C_sf"/>
</dbReference>
<keyword evidence="6 8" id="KW-0100">Branched-chain amino acid biosynthesis</keyword>
<organism evidence="11 12">
    <name type="scientific">candidate division KSB3 bacterium</name>
    <dbReference type="NCBI Taxonomy" id="2044937"/>
    <lineage>
        <taxon>Bacteria</taxon>
        <taxon>candidate division KSB3</taxon>
    </lineage>
</organism>
<dbReference type="EC" id="1.1.1.86" evidence="7"/>
<name>A0A9D5Q7Y6_9BACT</name>
<dbReference type="EMBL" id="WJJP01000726">
    <property type="protein sequence ID" value="MBD3327374.1"/>
    <property type="molecule type" value="Genomic_DNA"/>
</dbReference>
<feature type="domain" description="KARI C-terminal knotted" evidence="10">
    <location>
        <begin position="189"/>
        <end position="331"/>
    </location>
</feature>
<comment type="similarity">
    <text evidence="3 8">Belongs to the ketol-acid reductoisomerase family.</text>
</comment>
<keyword evidence="5 8" id="KW-0560">Oxidoreductase</keyword>
<accession>A0A9D5Q7Y6</accession>
<comment type="pathway">
    <text evidence="1">Amino-acid biosynthesis; L-valine biosynthesis; L-valine from pyruvate: step 2/4.</text>
</comment>
<comment type="pathway">
    <text evidence="2">Amino-acid biosynthesis; L-isoleucine biosynthesis; L-isoleucine from 2-oxobutanoate: step 2/4.</text>
</comment>
<dbReference type="PANTHER" id="PTHR21371:SF1">
    <property type="entry name" value="KETOL-ACID REDUCTOISOMERASE, MITOCHONDRIAL"/>
    <property type="match status" value="1"/>
</dbReference>
<dbReference type="GO" id="GO:0009099">
    <property type="term" value="P:L-valine biosynthetic process"/>
    <property type="evidence" value="ECO:0007669"/>
    <property type="project" value="UniProtKB-UniRule"/>
</dbReference>
<reference evidence="11" key="1">
    <citation type="submission" date="2019-11" db="EMBL/GenBank/DDBJ databases">
        <title>Microbial mats filling the niche in hypersaline microbial mats.</title>
        <authorList>
            <person name="Wong H.L."/>
            <person name="Macleod F.I."/>
            <person name="White R.A. III"/>
            <person name="Burns B.P."/>
        </authorList>
    </citation>
    <scope>NUCLEOTIDE SEQUENCE</scope>
    <source>
        <strain evidence="11">Rbin_158</strain>
    </source>
</reference>
<evidence type="ECO:0000256" key="7">
    <source>
        <dbReference type="NCBIfam" id="TIGR00465"/>
    </source>
</evidence>
<dbReference type="Gene3D" id="6.10.240.10">
    <property type="match status" value="1"/>
</dbReference>
<dbReference type="SUPFAM" id="SSF51735">
    <property type="entry name" value="NAD(P)-binding Rossmann-fold domains"/>
    <property type="match status" value="1"/>
</dbReference>
<feature type="binding site" evidence="8">
    <location>
        <position position="201"/>
    </location>
    <ligand>
        <name>Mg(2+)</name>
        <dbReference type="ChEBI" id="CHEBI:18420"/>
        <label>1</label>
    </ligand>
</feature>
<dbReference type="InterPro" id="IPR000506">
    <property type="entry name" value="KARI_C"/>
</dbReference>
<feature type="binding site" evidence="8">
    <location>
        <position position="197"/>
    </location>
    <ligand>
        <name>Mg(2+)</name>
        <dbReference type="ChEBI" id="CHEBI:18420"/>
        <label>2</label>
    </ligand>
</feature>
<evidence type="ECO:0000256" key="4">
    <source>
        <dbReference type="ARBA" id="ARBA00022605"/>
    </source>
</evidence>
<keyword evidence="4 8" id="KW-0028">Amino-acid biosynthesis</keyword>
<evidence type="ECO:0000256" key="6">
    <source>
        <dbReference type="ARBA" id="ARBA00023304"/>
    </source>
</evidence>
<evidence type="ECO:0000313" key="11">
    <source>
        <dbReference type="EMBL" id="MBD3327374.1"/>
    </source>
</evidence>